<organism evidence="1 2">
    <name type="scientific">Niabella pedocola</name>
    <dbReference type="NCBI Taxonomy" id="1752077"/>
    <lineage>
        <taxon>Bacteria</taxon>
        <taxon>Pseudomonadati</taxon>
        <taxon>Bacteroidota</taxon>
        <taxon>Chitinophagia</taxon>
        <taxon>Chitinophagales</taxon>
        <taxon>Chitinophagaceae</taxon>
        <taxon>Niabella</taxon>
    </lineage>
</organism>
<accession>A0ABS8PK02</accession>
<keyword evidence="2" id="KW-1185">Reference proteome</keyword>
<evidence type="ECO:0000313" key="2">
    <source>
        <dbReference type="Proteomes" id="UP001199816"/>
    </source>
</evidence>
<evidence type="ECO:0000313" key="1">
    <source>
        <dbReference type="EMBL" id="MCD2421428.1"/>
    </source>
</evidence>
<gene>
    <name evidence="1" type="ORF">LQ567_01545</name>
</gene>
<protein>
    <submittedName>
        <fullName evidence="1">Uncharacterized protein</fullName>
    </submittedName>
</protein>
<proteinExistence type="predicted"/>
<reference evidence="1 2" key="1">
    <citation type="submission" date="2021-11" db="EMBL/GenBank/DDBJ databases">
        <title>Genomic of Niabella pedocola.</title>
        <authorList>
            <person name="Wu T."/>
        </authorList>
    </citation>
    <scope>NUCLEOTIDE SEQUENCE [LARGE SCALE GENOMIC DNA]</scope>
    <source>
        <strain evidence="1 2">JCM 31011</strain>
    </source>
</reference>
<sequence length="99" mass="11422">MLDFYIIQDGQPQPDYPEQAGLEFVGGLDRQTFDHLKNSGVIGLQHDFYTDLRLDAEFIKQIRQYIFKKRLQADADVRKLLLLLDMAEQSQSGLIAYAD</sequence>
<name>A0ABS8PK02_9BACT</name>
<comment type="caution">
    <text evidence="1">The sequence shown here is derived from an EMBL/GenBank/DDBJ whole genome shotgun (WGS) entry which is preliminary data.</text>
</comment>
<dbReference type="EMBL" id="JAJNEC010000003">
    <property type="protein sequence ID" value="MCD2421428.1"/>
    <property type="molecule type" value="Genomic_DNA"/>
</dbReference>
<dbReference type="RefSeq" id="WP_231002334.1">
    <property type="nucleotide sequence ID" value="NZ_JAJNEC010000003.1"/>
</dbReference>
<dbReference type="Proteomes" id="UP001199816">
    <property type="component" value="Unassembled WGS sequence"/>
</dbReference>